<name>A0A645IIG0_9ZZZZ</name>
<organism evidence="2">
    <name type="scientific">bioreactor metagenome</name>
    <dbReference type="NCBI Taxonomy" id="1076179"/>
    <lineage>
        <taxon>unclassified sequences</taxon>
        <taxon>metagenomes</taxon>
        <taxon>ecological metagenomes</taxon>
    </lineage>
</organism>
<feature type="compositionally biased region" description="Polar residues" evidence="1">
    <location>
        <begin position="85"/>
        <end position="95"/>
    </location>
</feature>
<evidence type="ECO:0000256" key="1">
    <source>
        <dbReference type="SAM" id="MobiDB-lite"/>
    </source>
</evidence>
<dbReference type="AlphaFoldDB" id="A0A645IIG0"/>
<evidence type="ECO:0000313" key="2">
    <source>
        <dbReference type="EMBL" id="MPN50269.1"/>
    </source>
</evidence>
<feature type="region of interest" description="Disordered" evidence="1">
    <location>
        <begin position="80"/>
        <end position="107"/>
    </location>
</feature>
<sequence>MRATCKIDAAALVQCGPASSQRGACRAPGALDHLWRPWETDTTDLGRIQCSVADPLQVSGIVRTKDVNIGRRIRNAEIVRRENAGSDQTLSQSSVLDHRKAMASRQR</sequence>
<gene>
    <name evidence="2" type="ORF">SDC9_197895</name>
</gene>
<accession>A0A645IIG0</accession>
<protein>
    <submittedName>
        <fullName evidence="2">Uncharacterized protein</fullName>
    </submittedName>
</protein>
<reference evidence="2" key="1">
    <citation type="submission" date="2019-08" db="EMBL/GenBank/DDBJ databases">
        <authorList>
            <person name="Kucharzyk K."/>
            <person name="Murdoch R.W."/>
            <person name="Higgins S."/>
            <person name="Loffler F."/>
        </authorList>
    </citation>
    <scope>NUCLEOTIDE SEQUENCE</scope>
</reference>
<proteinExistence type="predicted"/>
<dbReference type="EMBL" id="VSSQ01114287">
    <property type="protein sequence ID" value="MPN50269.1"/>
    <property type="molecule type" value="Genomic_DNA"/>
</dbReference>
<comment type="caution">
    <text evidence="2">The sequence shown here is derived from an EMBL/GenBank/DDBJ whole genome shotgun (WGS) entry which is preliminary data.</text>
</comment>